<name>A0A8T4IEV5_9SPHN</name>
<comment type="subunit">
    <text evidence="7">Homodimer. Heterotetramer of two MnmE and two MnmG subunits.</text>
</comment>
<dbReference type="EC" id="3.6.-.-" evidence="7"/>
<evidence type="ECO:0000256" key="6">
    <source>
        <dbReference type="ARBA" id="ARBA00023134"/>
    </source>
</evidence>
<feature type="binding site" evidence="7">
    <location>
        <position position="123"/>
    </location>
    <ligand>
        <name>(6S)-5-formyl-5,6,7,8-tetrahydrofolate</name>
        <dbReference type="ChEBI" id="CHEBI:57457"/>
    </ligand>
</feature>
<dbReference type="GO" id="GO:0005737">
    <property type="term" value="C:cytoplasm"/>
    <property type="evidence" value="ECO:0007669"/>
    <property type="project" value="UniProtKB-SubCell"/>
</dbReference>
<evidence type="ECO:0000256" key="4">
    <source>
        <dbReference type="ARBA" id="ARBA00022801"/>
    </source>
</evidence>
<dbReference type="InterPro" id="IPR005225">
    <property type="entry name" value="Small_GTP-bd"/>
</dbReference>
<dbReference type="GO" id="GO:0003924">
    <property type="term" value="F:GTPase activity"/>
    <property type="evidence" value="ECO:0007669"/>
    <property type="project" value="UniProtKB-UniRule"/>
</dbReference>
<keyword evidence="3 7" id="KW-0547">Nucleotide-binding</keyword>
<feature type="binding site" evidence="7">
    <location>
        <position position="255"/>
    </location>
    <ligand>
        <name>Mg(2+)</name>
        <dbReference type="ChEBI" id="CHEBI:18420"/>
    </ligand>
</feature>
<dbReference type="InterPro" id="IPR025867">
    <property type="entry name" value="MnmE_helical"/>
</dbReference>
<feature type="binding site" evidence="7">
    <location>
        <begin position="274"/>
        <end position="277"/>
    </location>
    <ligand>
        <name>GTP</name>
        <dbReference type="ChEBI" id="CHEBI:37565"/>
    </ligand>
</feature>
<dbReference type="SUPFAM" id="SSF103025">
    <property type="entry name" value="Folate-binding domain"/>
    <property type="match status" value="1"/>
</dbReference>
<keyword evidence="4 7" id="KW-0378">Hydrolase</keyword>
<dbReference type="PANTHER" id="PTHR42714:SF2">
    <property type="entry name" value="TRNA MODIFICATION GTPASE GTPBP3, MITOCHONDRIAL"/>
    <property type="match status" value="1"/>
</dbReference>
<feature type="binding site" evidence="7">
    <location>
        <position position="83"/>
    </location>
    <ligand>
        <name>(6S)-5-formyl-5,6,7,8-tetrahydrofolate</name>
        <dbReference type="ChEBI" id="CHEBI:57457"/>
    </ligand>
</feature>
<feature type="binding site" evidence="7">
    <location>
        <begin position="230"/>
        <end position="235"/>
    </location>
    <ligand>
        <name>GTP</name>
        <dbReference type="ChEBI" id="CHEBI:37565"/>
    </ligand>
</feature>
<sequence length="436" mass="46337">MHVVDTIFALSSGLPPAGIGVIRVSGAAAGDALLALTGRDSLPTQRKAVLRRIVDPRDGAVLDDALLLWFQGPATATGEDLAEIHCHGGRAVIRAVEGALAAVSGLRAAEPGEFTRRALINGRIDLTQAEALGDLLTAETETARRIALANSGGALRRQIDDWGGTIVDLSSRVEAVLDHADEDDIDEDSILDVLRQQCRALAGAIARALRNPPVERLNEGINVVLAGPPNAGKSTLLNRLVEREAAIVSPIAGTTRDRVDAAVRRHGVGYVFTDTAGLAERTDDPVEAIGIERARVAAQTADILLWLGDDAPPHVDGLTRIIPVHPRSDEAARADAVEGRIRVSAHTGEGIEDLWALIESESRDLIPRPDQAAMNQRQRDLCAACVSALDDAAVERDPILLAESLRAARASIDRITGRADVEAMLDSLFSRFCIGK</sequence>
<comment type="cofactor">
    <cofactor evidence="7">
        <name>K(+)</name>
        <dbReference type="ChEBI" id="CHEBI:29103"/>
    </cofactor>
    <text evidence="7">Binds 1 potassium ion per subunit.</text>
</comment>
<dbReference type="NCBIfam" id="TIGR00231">
    <property type="entry name" value="small_GTP"/>
    <property type="match status" value="1"/>
</dbReference>
<keyword evidence="6 7" id="KW-0342">GTP-binding</keyword>
<accession>A0A8T4IEV5</accession>
<feature type="binding site" evidence="7">
    <location>
        <position position="23"/>
    </location>
    <ligand>
        <name>(6S)-5-formyl-5,6,7,8-tetrahydrofolate</name>
        <dbReference type="ChEBI" id="CHEBI:57457"/>
    </ligand>
</feature>
<protein>
    <recommendedName>
        <fullName evidence="7">tRNA modification GTPase MnmE</fullName>
        <ecNumber evidence="7">3.6.-.-</ecNumber>
    </recommendedName>
</protein>
<feature type="binding site" evidence="7">
    <location>
        <position position="234"/>
    </location>
    <ligand>
        <name>Mg(2+)</name>
        <dbReference type="ChEBI" id="CHEBI:18420"/>
    </ligand>
</feature>
<dbReference type="InterPro" id="IPR006073">
    <property type="entry name" value="GTP-bd"/>
</dbReference>
<dbReference type="PANTHER" id="PTHR42714">
    <property type="entry name" value="TRNA MODIFICATION GTPASE GTPBP3"/>
    <property type="match status" value="1"/>
</dbReference>
<dbReference type="GO" id="GO:0005525">
    <property type="term" value="F:GTP binding"/>
    <property type="evidence" value="ECO:0007669"/>
    <property type="project" value="UniProtKB-UniRule"/>
</dbReference>
<dbReference type="InterPro" id="IPR031168">
    <property type="entry name" value="G_TrmE"/>
</dbReference>
<gene>
    <name evidence="7 11" type="primary">mnmE</name>
    <name evidence="7" type="synonym">trmE</name>
    <name evidence="11" type="ORF">J7S20_10775</name>
</gene>
<dbReference type="CDD" id="cd04164">
    <property type="entry name" value="trmE"/>
    <property type="match status" value="1"/>
</dbReference>
<keyword evidence="7" id="KW-0460">Magnesium</keyword>
<dbReference type="NCBIfam" id="NF003661">
    <property type="entry name" value="PRK05291.1-3"/>
    <property type="match status" value="1"/>
</dbReference>
<keyword evidence="12" id="KW-1185">Reference proteome</keyword>
<dbReference type="Pfam" id="PF10396">
    <property type="entry name" value="TrmE_N"/>
    <property type="match status" value="1"/>
</dbReference>
<dbReference type="Gene3D" id="1.20.120.430">
    <property type="entry name" value="tRNA modification GTPase MnmE domain 2"/>
    <property type="match status" value="1"/>
</dbReference>
<organism evidence="11 12">
    <name type="scientific">Stakelama marina</name>
    <dbReference type="NCBI Taxonomy" id="2826939"/>
    <lineage>
        <taxon>Bacteria</taxon>
        <taxon>Pseudomonadati</taxon>
        <taxon>Pseudomonadota</taxon>
        <taxon>Alphaproteobacteria</taxon>
        <taxon>Sphingomonadales</taxon>
        <taxon>Sphingomonadaceae</taxon>
        <taxon>Stakelama</taxon>
    </lineage>
</organism>
<feature type="domain" description="GTP-binding protein TrmE N-terminal" evidence="9">
    <location>
        <begin position="6"/>
        <end position="123"/>
    </location>
</feature>
<feature type="binding site" evidence="7">
    <location>
        <position position="249"/>
    </location>
    <ligand>
        <name>K(+)</name>
        <dbReference type="ChEBI" id="CHEBI:29103"/>
    </ligand>
</feature>
<dbReference type="Gene3D" id="3.30.1360.120">
    <property type="entry name" value="Probable tRNA modification gtpase trme, domain 1"/>
    <property type="match status" value="1"/>
</dbReference>
<feature type="binding site" evidence="7">
    <location>
        <position position="230"/>
    </location>
    <ligand>
        <name>K(+)</name>
        <dbReference type="ChEBI" id="CHEBI:29103"/>
    </ligand>
</feature>
<reference evidence="11" key="1">
    <citation type="submission" date="2021-04" db="EMBL/GenBank/DDBJ databases">
        <title>Ouciella asimina sp. nov., isolated from the surface seawater in the hydrothermal field of Okinawa Trough.</title>
        <authorList>
            <person name="Shuang W."/>
        </authorList>
    </citation>
    <scope>NUCLEOTIDE SEQUENCE</scope>
    <source>
        <strain evidence="11">LXI357</strain>
    </source>
</reference>
<comment type="similarity">
    <text evidence="1 7">Belongs to the TRAFAC class TrmE-Era-EngA-EngB-Septin-like GTPase superfamily. TrmE GTPase family.</text>
</comment>
<dbReference type="GO" id="GO:0030488">
    <property type="term" value="P:tRNA methylation"/>
    <property type="evidence" value="ECO:0007669"/>
    <property type="project" value="TreeGrafter"/>
</dbReference>
<proteinExistence type="inferred from homology"/>
<keyword evidence="7" id="KW-0963">Cytoplasm</keyword>
<evidence type="ECO:0000256" key="7">
    <source>
        <dbReference type="HAMAP-Rule" id="MF_00379"/>
    </source>
</evidence>
<keyword evidence="2 7" id="KW-0819">tRNA processing</keyword>
<feature type="binding site" evidence="7">
    <location>
        <begin position="249"/>
        <end position="255"/>
    </location>
    <ligand>
        <name>GTP</name>
        <dbReference type="ChEBI" id="CHEBI:37565"/>
    </ligand>
</feature>
<dbReference type="InterPro" id="IPR018948">
    <property type="entry name" value="GTP-bd_TrmE_N"/>
</dbReference>
<evidence type="ECO:0000259" key="9">
    <source>
        <dbReference type="Pfam" id="PF10396"/>
    </source>
</evidence>
<dbReference type="SUPFAM" id="SSF52540">
    <property type="entry name" value="P-loop containing nucleoside triphosphate hydrolases"/>
    <property type="match status" value="1"/>
</dbReference>
<dbReference type="SUPFAM" id="SSF116878">
    <property type="entry name" value="TrmE connector domain"/>
    <property type="match status" value="1"/>
</dbReference>
<feature type="binding site" evidence="7">
    <location>
        <position position="436"/>
    </location>
    <ligand>
        <name>(6S)-5-formyl-5,6,7,8-tetrahydrofolate</name>
        <dbReference type="ChEBI" id="CHEBI:57457"/>
    </ligand>
</feature>
<evidence type="ECO:0000259" key="8">
    <source>
        <dbReference type="Pfam" id="PF01926"/>
    </source>
</evidence>
<keyword evidence="7" id="KW-0479">Metal-binding</keyword>
<evidence type="ECO:0000313" key="12">
    <source>
        <dbReference type="Proteomes" id="UP000676996"/>
    </source>
</evidence>
<dbReference type="FunFam" id="3.30.1360.120:FF:000007">
    <property type="entry name" value="tRNA modification GTPase GTPBP3, mitochondrial"/>
    <property type="match status" value="1"/>
</dbReference>
<feature type="domain" description="MnmE helical" evidence="10">
    <location>
        <begin position="126"/>
        <end position="433"/>
    </location>
</feature>
<feature type="binding site" evidence="7">
    <location>
        <position position="251"/>
    </location>
    <ligand>
        <name>K(+)</name>
        <dbReference type="ChEBI" id="CHEBI:29103"/>
    </ligand>
</feature>
<dbReference type="GO" id="GO:0046872">
    <property type="term" value="F:metal ion binding"/>
    <property type="evidence" value="ECO:0007669"/>
    <property type="project" value="UniProtKB-KW"/>
</dbReference>
<comment type="subcellular location">
    <subcellularLocation>
        <location evidence="7">Cytoplasm</location>
    </subcellularLocation>
</comment>
<dbReference type="AlphaFoldDB" id="A0A8T4IEV5"/>
<dbReference type="InterPro" id="IPR027266">
    <property type="entry name" value="TrmE/GcvT-like"/>
</dbReference>
<dbReference type="GO" id="GO:0002098">
    <property type="term" value="P:tRNA wobble uridine modification"/>
    <property type="evidence" value="ECO:0007669"/>
    <property type="project" value="TreeGrafter"/>
</dbReference>
<dbReference type="EMBL" id="JAGRQC010000003">
    <property type="protein sequence ID" value="MBR0552991.1"/>
    <property type="molecule type" value="Genomic_DNA"/>
</dbReference>
<comment type="caution">
    <text evidence="7">Lacks conserved residue(s) required for the propagation of feature annotation.</text>
</comment>
<evidence type="ECO:0000256" key="2">
    <source>
        <dbReference type="ARBA" id="ARBA00022694"/>
    </source>
</evidence>
<comment type="function">
    <text evidence="7">Exhibits a very high intrinsic GTPase hydrolysis rate. Involved in the addition of a carboxymethylaminomethyl (cmnm) group at the wobble position (U34) of certain tRNAs, forming tRNA-cmnm(5)s(2)U34.</text>
</comment>
<comment type="caution">
    <text evidence="11">The sequence shown here is derived from an EMBL/GenBank/DDBJ whole genome shotgun (WGS) entry which is preliminary data.</text>
</comment>
<dbReference type="InterPro" id="IPR027417">
    <property type="entry name" value="P-loop_NTPase"/>
</dbReference>
<evidence type="ECO:0000313" key="11">
    <source>
        <dbReference type="EMBL" id="MBR0552991.1"/>
    </source>
</evidence>
<dbReference type="Proteomes" id="UP000676996">
    <property type="component" value="Unassembled WGS sequence"/>
</dbReference>
<dbReference type="Pfam" id="PF01926">
    <property type="entry name" value="MMR_HSR1"/>
    <property type="match status" value="1"/>
</dbReference>
<evidence type="ECO:0000256" key="3">
    <source>
        <dbReference type="ARBA" id="ARBA00022741"/>
    </source>
</evidence>
<dbReference type="InterPro" id="IPR027368">
    <property type="entry name" value="MnmE_dom2"/>
</dbReference>
<evidence type="ECO:0000256" key="5">
    <source>
        <dbReference type="ARBA" id="ARBA00022958"/>
    </source>
</evidence>
<keyword evidence="5 7" id="KW-0630">Potassium</keyword>
<evidence type="ECO:0000256" key="1">
    <source>
        <dbReference type="ARBA" id="ARBA00011043"/>
    </source>
</evidence>
<dbReference type="InterPro" id="IPR004520">
    <property type="entry name" value="GTPase_MnmE"/>
</dbReference>
<dbReference type="HAMAP" id="MF_00379">
    <property type="entry name" value="GTPase_MnmE"/>
    <property type="match status" value="1"/>
</dbReference>
<feature type="binding site" evidence="7">
    <location>
        <position position="254"/>
    </location>
    <ligand>
        <name>K(+)</name>
        <dbReference type="ChEBI" id="CHEBI:29103"/>
    </ligand>
</feature>
<evidence type="ECO:0000259" key="10">
    <source>
        <dbReference type="Pfam" id="PF12631"/>
    </source>
</evidence>
<feature type="domain" description="G" evidence="8">
    <location>
        <begin position="222"/>
        <end position="312"/>
    </location>
</feature>
<dbReference type="Gene3D" id="3.40.50.300">
    <property type="entry name" value="P-loop containing nucleotide triphosphate hydrolases"/>
    <property type="match status" value="1"/>
</dbReference>
<dbReference type="Pfam" id="PF12631">
    <property type="entry name" value="MnmE_helical"/>
    <property type="match status" value="1"/>
</dbReference>
<dbReference type="CDD" id="cd14858">
    <property type="entry name" value="TrmE_N"/>
    <property type="match status" value="1"/>
</dbReference>